<name>A0A1M4TI21_9ACTN</name>
<dbReference type="PANTHER" id="PTHR42844:SF1">
    <property type="entry name" value="DIHYDRONEOPTERIN ALDOLASE 1-RELATED"/>
    <property type="match status" value="1"/>
</dbReference>
<dbReference type="GO" id="GO:0004150">
    <property type="term" value="F:dihydroneopterin aldolase activity"/>
    <property type="evidence" value="ECO:0007669"/>
    <property type="project" value="UniProtKB-EC"/>
</dbReference>
<feature type="domain" description="Dihydroneopterin aldolase/epimerase" evidence="8">
    <location>
        <begin position="12"/>
        <end position="122"/>
    </location>
</feature>
<dbReference type="InterPro" id="IPR006157">
    <property type="entry name" value="FolB_dom"/>
</dbReference>
<evidence type="ECO:0000256" key="5">
    <source>
        <dbReference type="ARBA" id="ARBA00022909"/>
    </source>
</evidence>
<accession>A0A1M4TI21</accession>
<comment type="pathway">
    <text evidence="2">Cofactor biosynthesis; tetrahydrofolate biosynthesis; 2-amino-4-hydroxy-6-hydroxymethyl-7,8-dihydropteridine diphosphate from 7,8-dihydroneopterin triphosphate: step 3/4.</text>
</comment>
<dbReference type="Pfam" id="PF02152">
    <property type="entry name" value="FolB"/>
    <property type="match status" value="1"/>
</dbReference>
<keyword evidence="5" id="KW-0289">Folate biosynthesis</keyword>
<comment type="similarity">
    <text evidence="3">Belongs to the DHNA family.</text>
</comment>
<reference evidence="10" key="1">
    <citation type="submission" date="2016-11" db="EMBL/GenBank/DDBJ databases">
        <authorList>
            <person name="Varghese N."/>
            <person name="Submissions S."/>
        </authorList>
    </citation>
    <scope>NUCLEOTIDE SEQUENCE [LARGE SCALE GENOMIC DNA]</scope>
    <source>
        <strain evidence="10">DSM 19514</strain>
    </source>
</reference>
<dbReference type="Proteomes" id="UP000184295">
    <property type="component" value="Unassembled WGS sequence"/>
</dbReference>
<dbReference type="GO" id="GO:0005737">
    <property type="term" value="C:cytoplasm"/>
    <property type="evidence" value="ECO:0007669"/>
    <property type="project" value="TreeGrafter"/>
</dbReference>
<dbReference type="GO" id="GO:0046656">
    <property type="term" value="P:folic acid biosynthetic process"/>
    <property type="evidence" value="ECO:0007669"/>
    <property type="project" value="UniProtKB-KW"/>
</dbReference>
<comment type="catalytic activity">
    <reaction evidence="1">
        <text>7,8-dihydroneopterin = 6-hydroxymethyl-7,8-dihydropterin + glycolaldehyde</text>
        <dbReference type="Rhea" id="RHEA:10540"/>
        <dbReference type="ChEBI" id="CHEBI:17001"/>
        <dbReference type="ChEBI" id="CHEBI:17071"/>
        <dbReference type="ChEBI" id="CHEBI:44841"/>
        <dbReference type="EC" id="4.1.2.25"/>
    </reaction>
</comment>
<keyword evidence="10" id="KW-1185">Reference proteome</keyword>
<dbReference type="EC" id="4.1.2.25" evidence="4"/>
<dbReference type="Gene3D" id="3.30.1130.10">
    <property type="match status" value="1"/>
</dbReference>
<dbReference type="InterPro" id="IPR006156">
    <property type="entry name" value="Dihydroneopterin_aldolase"/>
</dbReference>
<dbReference type="PANTHER" id="PTHR42844">
    <property type="entry name" value="DIHYDRONEOPTERIN ALDOLASE 1-RELATED"/>
    <property type="match status" value="1"/>
</dbReference>
<sequence length="126" mass="13804">MGNFEGAESFTISLRELKVLANIGVGEGERLEKQPVTIDIELELADVPNSDEIHESCDYGAVAAFVVSEVSARSYKLLETMAMDLGRKILRDEKVASIRVSVTKVRPPVPVLLRSAGATYVARREI</sequence>
<evidence type="ECO:0000256" key="4">
    <source>
        <dbReference type="ARBA" id="ARBA00013043"/>
    </source>
</evidence>
<evidence type="ECO:0000256" key="7">
    <source>
        <dbReference type="ARBA" id="ARBA00032903"/>
    </source>
</evidence>
<evidence type="ECO:0000256" key="6">
    <source>
        <dbReference type="ARBA" id="ARBA00023239"/>
    </source>
</evidence>
<evidence type="ECO:0000256" key="1">
    <source>
        <dbReference type="ARBA" id="ARBA00001353"/>
    </source>
</evidence>
<keyword evidence="6" id="KW-0456">Lyase</keyword>
<proteinExistence type="inferred from homology"/>
<dbReference type="SUPFAM" id="SSF55620">
    <property type="entry name" value="Tetrahydrobiopterin biosynthesis enzymes-like"/>
    <property type="match status" value="1"/>
</dbReference>
<evidence type="ECO:0000256" key="3">
    <source>
        <dbReference type="ARBA" id="ARBA00005708"/>
    </source>
</evidence>
<dbReference type="STRING" id="1121881.SAMN02745225_00624"/>
<evidence type="ECO:0000256" key="2">
    <source>
        <dbReference type="ARBA" id="ARBA00005013"/>
    </source>
</evidence>
<dbReference type="AlphaFoldDB" id="A0A1M4TI21"/>
<dbReference type="EMBL" id="FQUL01000005">
    <property type="protein sequence ID" value="SHE44055.1"/>
    <property type="molecule type" value="Genomic_DNA"/>
</dbReference>
<protein>
    <recommendedName>
        <fullName evidence="4">dihydroneopterin aldolase</fullName>
        <ecNumber evidence="4">4.1.2.25</ecNumber>
    </recommendedName>
    <alternativeName>
        <fullName evidence="7">7,8-dihydroneopterin aldolase</fullName>
    </alternativeName>
</protein>
<gene>
    <name evidence="9" type="ORF">SAMN02745225_00624</name>
</gene>
<dbReference type="NCBIfam" id="TIGR00526">
    <property type="entry name" value="folB_dom"/>
    <property type="match status" value="1"/>
</dbReference>
<dbReference type="SMART" id="SM00905">
    <property type="entry name" value="FolB"/>
    <property type="match status" value="1"/>
</dbReference>
<organism evidence="9 10">
    <name type="scientific">Ferrithrix thermotolerans DSM 19514</name>
    <dbReference type="NCBI Taxonomy" id="1121881"/>
    <lineage>
        <taxon>Bacteria</taxon>
        <taxon>Bacillati</taxon>
        <taxon>Actinomycetota</taxon>
        <taxon>Acidimicrobiia</taxon>
        <taxon>Acidimicrobiales</taxon>
        <taxon>Acidimicrobiaceae</taxon>
        <taxon>Ferrithrix</taxon>
    </lineage>
</organism>
<evidence type="ECO:0000313" key="10">
    <source>
        <dbReference type="Proteomes" id="UP000184295"/>
    </source>
</evidence>
<evidence type="ECO:0000259" key="8">
    <source>
        <dbReference type="SMART" id="SM00905"/>
    </source>
</evidence>
<dbReference type="InterPro" id="IPR043133">
    <property type="entry name" value="GTP-CH-I_C/QueF"/>
</dbReference>
<dbReference type="RefSeq" id="WP_072788649.1">
    <property type="nucleotide sequence ID" value="NZ_FQUL01000005.1"/>
</dbReference>
<evidence type="ECO:0000313" key="9">
    <source>
        <dbReference type="EMBL" id="SHE44055.1"/>
    </source>
</evidence>